<name>A0A514BVI9_9GAMM</name>
<evidence type="ECO:0000313" key="3">
    <source>
        <dbReference type="Proteomes" id="UP000317199"/>
    </source>
</evidence>
<dbReference type="EMBL" id="CP041242">
    <property type="protein sequence ID" value="QDH71408.1"/>
    <property type="molecule type" value="Genomic_DNA"/>
</dbReference>
<dbReference type="KEGG" id="lyj:FKV23_15895"/>
<dbReference type="OrthoDB" id="6194710at2"/>
<organism evidence="2 3">
    <name type="scientific">Marilutibacter alkalisoli</name>
    <dbReference type="NCBI Taxonomy" id="2591633"/>
    <lineage>
        <taxon>Bacteria</taxon>
        <taxon>Pseudomonadati</taxon>
        <taxon>Pseudomonadota</taxon>
        <taxon>Gammaproteobacteria</taxon>
        <taxon>Lysobacterales</taxon>
        <taxon>Lysobacteraceae</taxon>
        <taxon>Marilutibacter</taxon>
    </lineage>
</organism>
<feature type="region of interest" description="Disordered" evidence="1">
    <location>
        <begin position="92"/>
        <end position="112"/>
    </location>
</feature>
<dbReference type="AlphaFoldDB" id="A0A514BVI9"/>
<accession>A0A514BVI9</accession>
<evidence type="ECO:0000256" key="1">
    <source>
        <dbReference type="SAM" id="MobiDB-lite"/>
    </source>
</evidence>
<dbReference type="RefSeq" id="WP_141624740.1">
    <property type="nucleotide sequence ID" value="NZ_CP041242.1"/>
</dbReference>
<gene>
    <name evidence="2" type="ORF">FKV23_15895</name>
</gene>
<feature type="compositionally biased region" description="Low complexity" evidence="1">
    <location>
        <begin position="102"/>
        <end position="112"/>
    </location>
</feature>
<dbReference type="Proteomes" id="UP000317199">
    <property type="component" value="Chromosome"/>
</dbReference>
<reference evidence="2 3" key="1">
    <citation type="submission" date="2019-06" db="EMBL/GenBank/DDBJ databases">
        <title>Lysobacter alkalisoli sp. nov. isolated from saline-alkali soil.</title>
        <authorList>
            <person name="Sun J.-Q."/>
            <person name="Xu L."/>
        </authorList>
    </citation>
    <scope>NUCLEOTIDE SEQUENCE [LARGE SCALE GENOMIC DNA]</scope>
    <source>
        <strain evidence="2 3">SJ-36</strain>
    </source>
</reference>
<evidence type="ECO:0000313" key="2">
    <source>
        <dbReference type="EMBL" id="QDH71408.1"/>
    </source>
</evidence>
<sequence length="325" mass="34165">MPHTAQPLPDATADPTVFGALALELTAGAAVARTTLPQGDAGALAALLARDLADFEPEAARLDLVTVGAHYDPVELLRPGWPLHRELGDLAARAPRPGPAGGNTADDSAADGSANGTIIAFGTHEGRLPGALAPSEDHGGGTFRLLPFVLSGDAGLVARVGEAFESGLLERGMAGAETALQAQAAFGMRIEHARYLTVHDLAAMTAMQYEHAGLAPLWPLLETALLEPGGSAWLDAVPEPLVHYTGGEARIALFPPRAWHARYAPEAPCDSDDCRAELERRYQHFQVRQRQIAAVLGAHGVAVNFVHCEQPADIYLQTTGTPDQG</sequence>
<protein>
    <submittedName>
        <fullName evidence="2">Uncharacterized protein</fullName>
    </submittedName>
</protein>
<proteinExistence type="predicted"/>
<keyword evidence="3" id="KW-1185">Reference proteome</keyword>